<proteinExistence type="evidence at transcript level"/>
<protein>
    <submittedName>
        <fullName evidence="2">HD1-like protein</fullName>
    </submittedName>
</protein>
<reference evidence="2" key="1">
    <citation type="journal article" date="2019" name="New Phytol.">
        <title>Comparative genomics of Rhizophagus irregularis, R. cerebriforme, R. diaphanus and Gigaspora rosea highlights specific genetic features in Glomeromycotina.</title>
        <authorList>
            <person name="Morin E."/>
            <person name="Miyauchi S."/>
            <person name="San Clemente H."/>
            <person name="Chen E.C."/>
            <person name="Pelin A."/>
            <person name="de la Providencia I."/>
            <person name="Ndikumana S."/>
            <person name="Beaudet D."/>
            <person name="Hainaut M."/>
            <person name="Drula E."/>
            <person name="Kuo A."/>
            <person name="Tang N."/>
            <person name="Roy S."/>
            <person name="Viala J."/>
            <person name="Henrissat B."/>
            <person name="Grigoriev I.V."/>
            <person name="Corradi N."/>
            <person name="Roux C."/>
            <person name="Martin F.M."/>
        </authorList>
    </citation>
    <scope>NUCLEOTIDE SEQUENCE</scope>
</reference>
<evidence type="ECO:0000313" key="2">
    <source>
        <dbReference type="EMBL" id="QAB33269.1"/>
    </source>
</evidence>
<evidence type="ECO:0000256" key="1">
    <source>
        <dbReference type="SAM" id="MobiDB-lite"/>
    </source>
</evidence>
<feature type="compositionally biased region" description="Low complexity" evidence="1">
    <location>
        <begin position="82"/>
        <end position="96"/>
    </location>
</feature>
<sequence>MQTDPLSVLWFIKYLIDHNLKRPDKKQLRLLSFWTNLSEKKLNDWFSKTYQNYIRKNDQKSAHKKLAERAIKIGRQLRRPNSLKISRSSIKSNKSSPYERKS</sequence>
<organism evidence="2">
    <name type="scientific">Entrophospora sp</name>
    <dbReference type="NCBI Taxonomy" id="1920922"/>
    <lineage>
        <taxon>Eukaryota</taxon>
        <taxon>Fungi</taxon>
        <taxon>Fungi incertae sedis</taxon>
        <taxon>Mucoromycota</taxon>
        <taxon>Glomeromycotina</taxon>
        <taxon>Glomeromycetes</taxon>
        <taxon>Entrophosporales</taxon>
        <taxon>Entrophosporaceae</taxon>
        <taxon>Entrophospora</taxon>
    </lineage>
</organism>
<feature type="region of interest" description="Disordered" evidence="1">
    <location>
        <begin position="81"/>
        <end position="102"/>
    </location>
</feature>
<dbReference type="AlphaFoldDB" id="A0A3R5TCH7"/>
<dbReference type="EMBL" id="MH445374">
    <property type="protein sequence ID" value="QAB33269.1"/>
    <property type="molecule type" value="mRNA"/>
</dbReference>
<accession>A0A3R5TCH7</accession>
<name>A0A3R5TCH7_9GLOM</name>